<protein>
    <submittedName>
        <fullName evidence="1">Uncharacterized protein</fullName>
    </submittedName>
</protein>
<organism evidence="1 2">
    <name type="scientific">Clostridium cellulovorans (strain ATCC 35296 / DSM 3052 / OCM 3 / 743B)</name>
    <dbReference type="NCBI Taxonomy" id="573061"/>
    <lineage>
        <taxon>Bacteria</taxon>
        <taxon>Bacillati</taxon>
        <taxon>Bacillota</taxon>
        <taxon>Clostridia</taxon>
        <taxon>Eubacteriales</taxon>
        <taxon>Clostridiaceae</taxon>
        <taxon>Clostridium</taxon>
    </lineage>
</organism>
<evidence type="ECO:0000313" key="2">
    <source>
        <dbReference type="Proteomes" id="UP000002730"/>
    </source>
</evidence>
<reference evidence="1 2" key="1">
    <citation type="submission" date="2010-08" db="EMBL/GenBank/DDBJ databases">
        <title>Complete sequence of Clostridium cellulovorans 743B.</title>
        <authorList>
            <consortium name="US DOE Joint Genome Institute"/>
            <person name="Lucas S."/>
            <person name="Copeland A."/>
            <person name="Lapidus A."/>
            <person name="Cheng J.-F."/>
            <person name="Bruce D."/>
            <person name="Goodwin L."/>
            <person name="Pitluck S."/>
            <person name="Chertkov O."/>
            <person name="Detter J.C."/>
            <person name="Han C."/>
            <person name="Tapia R."/>
            <person name="Land M."/>
            <person name="Hauser L."/>
            <person name="Chang Y.-J."/>
            <person name="Jeffries C."/>
            <person name="Kyrpides N."/>
            <person name="Ivanova N."/>
            <person name="Mikhailova N."/>
            <person name="Hemme C.L."/>
            <person name="Woyke T."/>
        </authorList>
    </citation>
    <scope>NUCLEOTIDE SEQUENCE [LARGE SCALE GENOMIC DNA]</scope>
    <source>
        <strain evidence="2">ATCC 35296 / DSM 3052 / OCM 3 / 743B</strain>
    </source>
</reference>
<evidence type="ECO:0000313" key="1">
    <source>
        <dbReference type="EMBL" id="ADL53167.1"/>
    </source>
</evidence>
<proteinExistence type="predicted"/>
<dbReference type="RefSeq" id="WP_010073569.1">
    <property type="nucleotide sequence ID" value="NC_014393.1"/>
</dbReference>
<name>D9SVV6_CLOC7</name>
<dbReference type="KEGG" id="ccb:Clocel_3491"/>
<dbReference type="AlphaFoldDB" id="D9SVV6"/>
<dbReference type="Proteomes" id="UP000002730">
    <property type="component" value="Chromosome"/>
</dbReference>
<dbReference type="STRING" id="573061.Clocel_3491"/>
<gene>
    <name evidence="1" type="ordered locus">Clocel_3491</name>
</gene>
<accession>D9SVV6</accession>
<dbReference type="EMBL" id="CP002160">
    <property type="protein sequence ID" value="ADL53167.1"/>
    <property type="molecule type" value="Genomic_DNA"/>
</dbReference>
<keyword evidence="2" id="KW-1185">Reference proteome</keyword>
<dbReference type="HOGENOM" id="CLU_2341783_0_0_9"/>
<sequence>MPRLDGYENTYSEQIRDCFDWNFDTYVESKILAGFRFKSSGRYSPIYWNPESKFSIISNDDKYYLTENQHVIQEVSFEHKPKFYRISIYCNEHRSLG</sequence>